<evidence type="ECO:0000256" key="3">
    <source>
        <dbReference type="SAM" id="MobiDB-lite"/>
    </source>
</evidence>
<feature type="region of interest" description="Disordered" evidence="3">
    <location>
        <begin position="388"/>
        <end position="469"/>
    </location>
</feature>
<feature type="domain" description="NTF2" evidence="5">
    <location>
        <begin position="14"/>
        <end position="128"/>
    </location>
</feature>
<dbReference type="GO" id="GO:0005829">
    <property type="term" value="C:cytosol"/>
    <property type="evidence" value="ECO:0000318"/>
    <property type="project" value="GO_Central"/>
</dbReference>
<dbReference type="AlphaFoldDB" id="A0A059B1T4"/>
<dbReference type="InterPro" id="IPR035979">
    <property type="entry name" value="RBD_domain_sf"/>
</dbReference>
<dbReference type="CDD" id="cd00590">
    <property type="entry name" value="RRM_SF"/>
    <property type="match status" value="1"/>
</dbReference>
<feature type="region of interest" description="Disordered" evidence="3">
    <location>
        <begin position="254"/>
        <end position="294"/>
    </location>
</feature>
<dbReference type="CDD" id="cd00780">
    <property type="entry name" value="NTF2"/>
    <property type="match status" value="1"/>
</dbReference>
<dbReference type="FunFam" id="3.10.450.50:FF:000003">
    <property type="entry name" value="Nuclear transport factor 2 family protein"/>
    <property type="match status" value="1"/>
</dbReference>
<feature type="compositionally biased region" description="Polar residues" evidence="3">
    <location>
        <begin position="202"/>
        <end position="234"/>
    </location>
</feature>
<dbReference type="PANTHER" id="PTHR10693:SF58">
    <property type="entry name" value="OS02G0131700 PROTEIN"/>
    <property type="match status" value="1"/>
</dbReference>
<dbReference type="InterPro" id="IPR039539">
    <property type="entry name" value="Ras_GTPase_bind_prot"/>
</dbReference>
<reference evidence="6" key="1">
    <citation type="submission" date="2013-07" db="EMBL/GenBank/DDBJ databases">
        <title>The genome of Eucalyptus grandis.</title>
        <authorList>
            <person name="Schmutz J."/>
            <person name="Hayes R."/>
            <person name="Myburg A."/>
            <person name="Tuskan G."/>
            <person name="Grattapaglia D."/>
            <person name="Rokhsar D.S."/>
        </authorList>
    </citation>
    <scope>NUCLEOTIDE SEQUENCE</scope>
    <source>
        <tissue evidence="6">Leaf extractions</tissue>
    </source>
</reference>
<accession>A0A059B1T4</accession>
<dbReference type="eggNOG" id="KOG0116">
    <property type="taxonomic scope" value="Eukaryota"/>
</dbReference>
<feature type="compositionally biased region" description="Polar residues" evidence="3">
    <location>
        <begin position="457"/>
        <end position="469"/>
    </location>
</feature>
<dbReference type="KEGG" id="egr:104414423"/>
<gene>
    <name evidence="6" type="ORF">EUGRSUZ_H02916</name>
</gene>
<evidence type="ECO:0000256" key="2">
    <source>
        <dbReference type="PROSITE-ProRule" id="PRU00176"/>
    </source>
</evidence>
<feature type="compositionally biased region" description="Low complexity" evidence="3">
    <location>
        <begin position="420"/>
        <end position="431"/>
    </location>
</feature>
<dbReference type="Pfam" id="PF02136">
    <property type="entry name" value="NTF2"/>
    <property type="match status" value="1"/>
</dbReference>
<dbReference type="Pfam" id="PF00076">
    <property type="entry name" value="RRM_1"/>
    <property type="match status" value="1"/>
</dbReference>
<dbReference type="InterPro" id="IPR002075">
    <property type="entry name" value="NTF2_dom"/>
</dbReference>
<dbReference type="PROSITE" id="PS50102">
    <property type="entry name" value="RRM"/>
    <property type="match status" value="1"/>
</dbReference>
<dbReference type="STRING" id="71139.A0A059B1T4"/>
<evidence type="ECO:0000259" key="5">
    <source>
        <dbReference type="PROSITE" id="PS50177"/>
    </source>
</evidence>
<dbReference type="InterPro" id="IPR012677">
    <property type="entry name" value="Nucleotide-bd_a/b_plait_sf"/>
</dbReference>
<dbReference type="Gene3D" id="3.10.450.50">
    <property type="match status" value="1"/>
</dbReference>
<organism evidence="6">
    <name type="scientific">Eucalyptus grandis</name>
    <name type="common">Flooded gum</name>
    <dbReference type="NCBI Taxonomy" id="71139"/>
    <lineage>
        <taxon>Eukaryota</taxon>
        <taxon>Viridiplantae</taxon>
        <taxon>Streptophyta</taxon>
        <taxon>Embryophyta</taxon>
        <taxon>Tracheophyta</taxon>
        <taxon>Spermatophyta</taxon>
        <taxon>Magnoliopsida</taxon>
        <taxon>eudicotyledons</taxon>
        <taxon>Gunneridae</taxon>
        <taxon>Pentapetalae</taxon>
        <taxon>rosids</taxon>
        <taxon>malvids</taxon>
        <taxon>Myrtales</taxon>
        <taxon>Myrtaceae</taxon>
        <taxon>Myrtoideae</taxon>
        <taxon>Eucalypteae</taxon>
        <taxon>Eucalyptus</taxon>
    </lineage>
</organism>
<sequence>MATAYPIPLTAAQVGTYFVGHYYQVLQQQPEIVHQFYSDASTMLRIDGHVRESATAMLQIHKLVMSVSYTGVEIKTIHALESWNGGIIVMISGSVQQKNFTRSRKFVQTFFLAPQETGYFILNDIFHFVEEDQTHHHPAVLLAQSNYPTKLSASHPTPEPVPTYVMGGEVQPREFAPISDVKENGPVDNYRVPERSQPVPESESTLETNQPAESNGSIQNAVNASQDNSPTSVDESVGEPQKRTYASILRVAKGQSAPSVAPPPSVNKNSLAASEWDHTPEPTGQQPLAPTNVHEPSGAEIVEEVSGIDDEGEIKSVYVRNLPPTVSESEIEEEFQQFGKIRPDGVVIRGRKDLGVCYAFVEFEDMDGVHNAVKAGSAQIAGRQVYIEERRPNSNIPSRPRRGRGRGSYQTEVSRGRFGGRNFSRGSGQNGVDREYNKPRGNGFYKPSSRQDRGVLGQQNSRNGQSLQE</sequence>
<evidence type="ECO:0008006" key="7">
    <source>
        <dbReference type="Google" id="ProtNLM"/>
    </source>
</evidence>
<dbReference type="SUPFAM" id="SSF54427">
    <property type="entry name" value="NTF2-like"/>
    <property type="match status" value="1"/>
</dbReference>
<proteinExistence type="predicted"/>
<keyword evidence="1 2" id="KW-0694">RNA-binding</keyword>
<evidence type="ECO:0000259" key="4">
    <source>
        <dbReference type="PROSITE" id="PS50102"/>
    </source>
</evidence>
<feature type="domain" description="RRM" evidence="4">
    <location>
        <begin position="315"/>
        <end position="392"/>
    </location>
</feature>
<dbReference type="OMA" id="HSTNTIE"/>
<evidence type="ECO:0000313" key="6">
    <source>
        <dbReference type="EMBL" id="KCW60207.1"/>
    </source>
</evidence>
<dbReference type="InterPro" id="IPR032710">
    <property type="entry name" value="NTF2-like_dom_sf"/>
</dbReference>
<dbReference type="SMART" id="SM00360">
    <property type="entry name" value="RRM"/>
    <property type="match status" value="1"/>
</dbReference>
<feature type="region of interest" description="Disordered" evidence="3">
    <location>
        <begin position="175"/>
        <end position="240"/>
    </location>
</feature>
<dbReference type="InterPro" id="IPR000504">
    <property type="entry name" value="RRM_dom"/>
</dbReference>
<dbReference type="GO" id="GO:0003729">
    <property type="term" value="F:mRNA binding"/>
    <property type="evidence" value="ECO:0000318"/>
    <property type="project" value="GO_Central"/>
</dbReference>
<dbReference type="PROSITE" id="PS50177">
    <property type="entry name" value="NTF2_DOMAIN"/>
    <property type="match status" value="1"/>
</dbReference>
<dbReference type="Gramene" id="KCW60207">
    <property type="protein sequence ID" value="KCW60207"/>
    <property type="gene ID" value="EUGRSUZ_H02916"/>
</dbReference>
<dbReference type="InParanoid" id="A0A059B1T4"/>
<dbReference type="OrthoDB" id="339151at2759"/>
<dbReference type="EMBL" id="KK198760">
    <property type="protein sequence ID" value="KCW60207.1"/>
    <property type="molecule type" value="Genomic_DNA"/>
</dbReference>
<protein>
    <recommendedName>
        <fullName evidence="7">G3BP-like protein</fullName>
    </recommendedName>
</protein>
<dbReference type="PANTHER" id="PTHR10693">
    <property type="entry name" value="RAS GTPASE-ACTIVATING PROTEIN-BINDING PROTEIN"/>
    <property type="match status" value="1"/>
</dbReference>
<name>A0A059B1T4_EUCGR</name>
<dbReference type="InterPro" id="IPR018222">
    <property type="entry name" value="Nuclear_transport_factor_2_euk"/>
</dbReference>
<dbReference type="SUPFAM" id="SSF54928">
    <property type="entry name" value="RNA-binding domain, RBD"/>
    <property type="match status" value="1"/>
</dbReference>
<dbReference type="Gene3D" id="3.30.70.330">
    <property type="match status" value="1"/>
</dbReference>
<evidence type="ECO:0000256" key="1">
    <source>
        <dbReference type="ARBA" id="ARBA00022884"/>
    </source>
</evidence>